<proteinExistence type="predicted"/>
<sequence>MATKARMNRSEHQTQEPKPPIASEFLTARPTARGRLLWLSNNGPGTSAMLPSSRIVWYSSHLAFDSKQTTKGKLGEEACKAFTDLKKGLALSRKSDYGNKYSKFIVARFSRVIAGLQN</sequence>
<accession>A0AAV1R8G0</accession>
<evidence type="ECO:0000256" key="1">
    <source>
        <dbReference type="SAM" id="MobiDB-lite"/>
    </source>
</evidence>
<name>A0AAV1R8G0_9ROSI</name>
<reference evidence="2 3" key="1">
    <citation type="submission" date="2024-01" db="EMBL/GenBank/DDBJ databases">
        <authorList>
            <person name="Waweru B."/>
        </authorList>
    </citation>
    <scope>NUCLEOTIDE SEQUENCE [LARGE SCALE GENOMIC DNA]</scope>
</reference>
<protein>
    <submittedName>
        <fullName evidence="2">Uncharacterized protein</fullName>
    </submittedName>
</protein>
<organism evidence="2 3">
    <name type="scientific">Dovyalis caffra</name>
    <dbReference type="NCBI Taxonomy" id="77055"/>
    <lineage>
        <taxon>Eukaryota</taxon>
        <taxon>Viridiplantae</taxon>
        <taxon>Streptophyta</taxon>
        <taxon>Embryophyta</taxon>
        <taxon>Tracheophyta</taxon>
        <taxon>Spermatophyta</taxon>
        <taxon>Magnoliopsida</taxon>
        <taxon>eudicotyledons</taxon>
        <taxon>Gunneridae</taxon>
        <taxon>Pentapetalae</taxon>
        <taxon>rosids</taxon>
        <taxon>fabids</taxon>
        <taxon>Malpighiales</taxon>
        <taxon>Salicaceae</taxon>
        <taxon>Flacourtieae</taxon>
        <taxon>Dovyalis</taxon>
    </lineage>
</organism>
<feature type="region of interest" description="Disordered" evidence="1">
    <location>
        <begin position="1"/>
        <end position="22"/>
    </location>
</feature>
<keyword evidence="3" id="KW-1185">Reference proteome</keyword>
<evidence type="ECO:0000313" key="3">
    <source>
        <dbReference type="Proteomes" id="UP001314170"/>
    </source>
</evidence>
<dbReference type="Proteomes" id="UP001314170">
    <property type="component" value="Unassembled WGS sequence"/>
</dbReference>
<gene>
    <name evidence="2" type="ORF">DCAF_LOCUS7414</name>
</gene>
<comment type="caution">
    <text evidence="2">The sequence shown here is derived from an EMBL/GenBank/DDBJ whole genome shotgun (WGS) entry which is preliminary data.</text>
</comment>
<evidence type="ECO:0000313" key="2">
    <source>
        <dbReference type="EMBL" id="CAK7329659.1"/>
    </source>
</evidence>
<dbReference type="AlphaFoldDB" id="A0AAV1R8G0"/>
<dbReference type="EMBL" id="CAWUPB010000913">
    <property type="protein sequence ID" value="CAK7329659.1"/>
    <property type="molecule type" value="Genomic_DNA"/>
</dbReference>